<dbReference type="PROSITE" id="PS51292">
    <property type="entry name" value="ZF_RING_CH"/>
    <property type="match status" value="1"/>
</dbReference>
<dbReference type="SUPFAM" id="SSF57850">
    <property type="entry name" value="RING/U-box"/>
    <property type="match status" value="1"/>
</dbReference>
<feature type="domain" description="RING-CH-type" evidence="23">
    <location>
        <begin position="837"/>
        <end position="898"/>
    </location>
</feature>
<dbReference type="InterPro" id="IPR013083">
    <property type="entry name" value="Znf_RING/FYVE/PHD"/>
</dbReference>
<evidence type="ECO:0000256" key="17">
    <source>
        <dbReference type="ARBA" id="ARBA00023228"/>
    </source>
</evidence>
<evidence type="ECO:0000256" key="15">
    <source>
        <dbReference type="ARBA" id="ARBA00022989"/>
    </source>
</evidence>
<feature type="transmembrane region" description="Helical" evidence="21">
    <location>
        <begin position="962"/>
        <end position="982"/>
    </location>
</feature>
<evidence type="ECO:0000256" key="18">
    <source>
        <dbReference type="ARBA" id="ARBA00023329"/>
    </source>
</evidence>
<dbReference type="InterPro" id="IPR011016">
    <property type="entry name" value="Znf_RING-CH"/>
</dbReference>
<comment type="catalytic activity">
    <reaction evidence="1">
        <text>S-ubiquitinyl-[E2 ubiquitin-conjugating enzyme]-L-cysteine + [acceptor protein]-L-lysine = [E2 ubiquitin-conjugating enzyme]-L-cysteine + N(6)-ubiquitinyl-[acceptor protein]-L-lysine.</text>
        <dbReference type="EC" id="2.3.2.27"/>
    </reaction>
</comment>
<comment type="subcellular location">
    <subcellularLocation>
        <location evidence="3">Cytoplasmic vesicle membrane</location>
        <topology evidence="3">Multi-pass membrane protein</topology>
    </subcellularLocation>
    <subcellularLocation>
        <location evidence="4">Early endosome membrane</location>
        <topology evidence="4">Multi-pass membrane protein</topology>
    </subcellularLocation>
    <subcellularLocation>
        <location evidence="2">Lysosome membrane</location>
        <topology evidence="2">Multi-pass membrane protein</topology>
    </subcellularLocation>
</comment>
<dbReference type="InterPro" id="IPR053061">
    <property type="entry name" value="AN1-type_zinc_finger"/>
</dbReference>
<keyword evidence="14" id="KW-0391">Immunity</keyword>
<accession>L9L024</accession>
<protein>
    <recommendedName>
        <fullName evidence="6">RING-type E3 ubiquitin transferase</fullName>
        <ecNumber evidence="6">2.3.2.27</ecNumber>
    </recommendedName>
</protein>
<evidence type="ECO:0000256" key="12">
    <source>
        <dbReference type="ARBA" id="ARBA00022786"/>
    </source>
</evidence>
<dbReference type="GO" id="GO:0061630">
    <property type="term" value="F:ubiquitin protein ligase activity"/>
    <property type="evidence" value="ECO:0007669"/>
    <property type="project" value="UniProtKB-EC"/>
</dbReference>
<sequence>MFKADLARTGIQLPTTRSRRIRKLKVMDNRKEPPFFNEDNLGSFYYKIPFYDTMELLIETLTGTCFELRVSPFEAVISVKAKIQRLEVPMEDPLREMAEFMDHSRDEGWEKTCNKQVTFLVYREGDQLNFFRVVDRGDGTLTPLSESLSGGSVYNLYTDEDEEIEPSPSGQQIIENSITMNKMKLLKAKMENMNLSKKPKKAIKIKPRPPIAPRPSSSSTAAARHRLLRVLPHIGQSCSPSPGNPYLPETSKNAISSLATQHPADRPISSITSEFLKEDDNWESNILSHSNSSIKLTPQIPQVEFENDKELTDSILHLGSSMPRRTKHFSGNLPSNNEDDTVLFPTSEECVTEESLLPEVSSFASLMEGNADEQNSGLEGIRKVNPDFLLPHGDKGLKATEQHLKHVARMLSGESGEASVLSHRDLSPHKNTLLSPLRCSAPGSLHNSLVKPQRQSKCFESGNLQSSSQNVLRPLDVRNITDSSFSRTTRFRGVKVDSPGKRSDVISKVEARDITEMANKASKEPVGCVNNIGFLASLARSTSRDSLQSTRGASWLWSSGIGLSMNLHHFQEESLRKSSPQLEPTEFFSSSLTQGLTVTVICKDTFQAAKGNSFGSHWVQALKPAKNLKARRTLKCSQSLNDVGEKAQDTLECFNYVERTCSEGKLMIPQDSCLRINRFHHKEKRTLSRKALGNSKRSCVSSSFSANHLTASEGEAGKGGTHVPLLEEKADGEAVPRSRRLLRYLFSLSRGSSTSSLHRFHELESCSAPLHPATSSSGLAGSTGFCSDDMGDDDVFEDSTSAKLKSRVLRAPLCSAEKDSDLDCPSPLSERCPPISPVSASGDACRICHCEGDDESPLITPCRCTGSLHFVHQACLQQWIKSSDTRCCELCKYEFIMETKLKPLSKWEKLQMTASERRKIMCSVTFHVIAITCVVWSLYVLIDRTAEEIKQGQATGILEWPFWTKLVVVAIGFTGGLLFMYVQCKVYVQLWKRLKAYNRVIYVQNCPETSKKNIFEKSALTEPNFENKDGRGICHSDTNSSSCTEPEDPEADIVHV</sequence>
<keyword evidence="16 21" id="KW-0472">Membrane</keyword>
<evidence type="ECO:0000256" key="7">
    <source>
        <dbReference type="ARBA" id="ARBA00022679"/>
    </source>
</evidence>
<keyword evidence="25" id="KW-1185">Reference proteome</keyword>
<name>L9L024_TUPCH</name>
<keyword evidence="10" id="KW-0967">Endosome</keyword>
<keyword evidence="15 21" id="KW-1133">Transmembrane helix</keyword>
<keyword evidence="7" id="KW-0808">Transferase</keyword>
<evidence type="ECO:0000256" key="13">
    <source>
        <dbReference type="ARBA" id="ARBA00022833"/>
    </source>
</evidence>
<keyword evidence="12" id="KW-0833">Ubl conjugation pathway</keyword>
<evidence type="ECO:0000256" key="2">
    <source>
        <dbReference type="ARBA" id="ARBA00004155"/>
    </source>
</evidence>
<evidence type="ECO:0000256" key="9">
    <source>
        <dbReference type="ARBA" id="ARBA00022723"/>
    </source>
</evidence>
<dbReference type="PROSITE" id="PS50089">
    <property type="entry name" value="ZF_RING_2"/>
    <property type="match status" value="1"/>
</dbReference>
<evidence type="ECO:0000256" key="8">
    <source>
        <dbReference type="ARBA" id="ARBA00022692"/>
    </source>
</evidence>
<keyword evidence="18" id="KW-0968">Cytoplasmic vesicle</keyword>
<evidence type="ECO:0000256" key="19">
    <source>
        <dbReference type="PROSITE-ProRule" id="PRU00175"/>
    </source>
</evidence>
<dbReference type="Gene3D" id="3.30.40.10">
    <property type="entry name" value="Zinc/RING finger domain, C3HC4 (zinc finger)"/>
    <property type="match status" value="1"/>
</dbReference>
<dbReference type="InterPro" id="IPR001841">
    <property type="entry name" value="Znf_RING"/>
</dbReference>
<proteinExistence type="predicted"/>
<dbReference type="GO" id="GO:0031901">
    <property type="term" value="C:early endosome membrane"/>
    <property type="evidence" value="ECO:0007669"/>
    <property type="project" value="UniProtKB-SubCell"/>
</dbReference>
<dbReference type="eggNOG" id="KOG0001">
    <property type="taxonomic scope" value="Eukaryota"/>
</dbReference>
<evidence type="ECO:0000256" key="16">
    <source>
        <dbReference type="ARBA" id="ARBA00023136"/>
    </source>
</evidence>
<dbReference type="GO" id="GO:0008270">
    <property type="term" value="F:zinc ion binding"/>
    <property type="evidence" value="ECO:0007669"/>
    <property type="project" value="UniProtKB-KW"/>
</dbReference>
<comment type="pathway">
    <text evidence="5">Protein modification; protein ubiquitination.</text>
</comment>
<keyword evidence="11 19" id="KW-0863">Zinc-finger</keyword>
<reference evidence="25" key="1">
    <citation type="submission" date="2012-07" db="EMBL/GenBank/DDBJ databases">
        <title>Genome of the Chinese tree shrew, a rising model animal genetically related to primates.</title>
        <authorList>
            <person name="Zhang G."/>
            <person name="Fan Y."/>
            <person name="Yao Y."/>
            <person name="Huang Z."/>
        </authorList>
    </citation>
    <scope>NUCLEOTIDE SEQUENCE [LARGE SCALE GENOMIC DNA]</scope>
</reference>
<evidence type="ECO:0000256" key="5">
    <source>
        <dbReference type="ARBA" id="ARBA00004906"/>
    </source>
</evidence>
<dbReference type="FunCoup" id="L9L024">
    <property type="interactions" value="328"/>
</dbReference>
<organism evidence="24 25">
    <name type="scientific">Tupaia chinensis</name>
    <name type="common">Chinese tree shrew</name>
    <name type="synonym">Tupaia belangeri chinensis</name>
    <dbReference type="NCBI Taxonomy" id="246437"/>
    <lineage>
        <taxon>Eukaryota</taxon>
        <taxon>Metazoa</taxon>
        <taxon>Chordata</taxon>
        <taxon>Craniata</taxon>
        <taxon>Vertebrata</taxon>
        <taxon>Euteleostomi</taxon>
        <taxon>Mammalia</taxon>
        <taxon>Eutheria</taxon>
        <taxon>Euarchontoglires</taxon>
        <taxon>Scandentia</taxon>
        <taxon>Tupaiidae</taxon>
        <taxon>Tupaia</taxon>
    </lineage>
</organism>
<dbReference type="InParanoid" id="L9L024"/>
<evidence type="ECO:0000256" key="10">
    <source>
        <dbReference type="ARBA" id="ARBA00022753"/>
    </source>
</evidence>
<dbReference type="eggNOG" id="KOG3173">
    <property type="taxonomic scope" value="Eukaryota"/>
</dbReference>
<dbReference type="EMBL" id="KB320639">
    <property type="protein sequence ID" value="ELW66752.1"/>
    <property type="molecule type" value="Genomic_DNA"/>
</dbReference>
<evidence type="ECO:0000256" key="21">
    <source>
        <dbReference type="SAM" id="Phobius"/>
    </source>
</evidence>
<dbReference type="STRING" id="246437.L9L024"/>
<dbReference type="SUPFAM" id="SSF54236">
    <property type="entry name" value="Ubiquitin-like"/>
    <property type="match status" value="1"/>
</dbReference>
<feature type="domain" description="RING-type" evidence="22">
    <location>
        <begin position="845"/>
        <end position="892"/>
    </location>
</feature>
<dbReference type="InterPro" id="IPR029071">
    <property type="entry name" value="Ubiquitin-like_domsf"/>
</dbReference>
<dbReference type="GO" id="GO:0005765">
    <property type="term" value="C:lysosomal membrane"/>
    <property type="evidence" value="ECO:0007669"/>
    <property type="project" value="UniProtKB-SubCell"/>
</dbReference>
<reference evidence="25" key="2">
    <citation type="journal article" date="2013" name="Nat. Commun.">
        <title>Genome of the Chinese tree shrew.</title>
        <authorList>
            <person name="Fan Y."/>
            <person name="Huang Z.Y."/>
            <person name="Cao C.C."/>
            <person name="Chen C.S."/>
            <person name="Chen Y.X."/>
            <person name="Fan D.D."/>
            <person name="He J."/>
            <person name="Hou H.L."/>
            <person name="Hu L."/>
            <person name="Hu X.T."/>
            <person name="Jiang X.T."/>
            <person name="Lai R."/>
            <person name="Lang Y.S."/>
            <person name="Liang B."/>
            <person name="Liao S.G."/>
            <person name="Mu D."/>
            <person name="Ma Y.Y."/>
            <person name="Niu Y.Y."/>
            <person name="Sun X.Q."/>
            <person name="Xia J.Q."/>
            <person name="Xiao J."/>
            <person name="Xiong Z.Q."/>
            <person name="Xu L."/>
            <person name="Yang L."/>
            <person name="Zhang Y."/>
            <person name="Zhao W."/>
            <person name="Zhao X.D."/>
            <person name="Zheng Y.T."/>
            <person name="Zhou J.M."/>
            <person name="Zhu Y.B."/>
            <person name="Zhang G.J."/>
            <person name="Wang J."/>
            <person name="Yao Y.G."/>
        </authorList>
    </citation>
    <scope>NUCLEOTIDE SEQUENCE [LARGE SCALE GENOMIC DNA]</scope>
</reference>
<dbReference type="Pfam" id="PF12906">
    <property type="entry name" value="RINGv"/>
    <property type="match status" value="1"/>
</dbReference>
<evidence type="ECO:0000256" key="14">
    <source>
        <dbReference type="ARBA" id="ARBA00022859"/>
    </source>
</evidence>
<dbReference type="CDD" id="cd16807">
    <property type="entry name" value="RING_CH-C4HC3_MARCH8"/>
    <property type="match status" value="1"/>
</dbReference>
<gene>
    <name evidence="24" type="ORF">TREES_T100006437</name>
</gene>
<evidence type="ECO:0000256" key="11">
    <source>
        <dbReference type="ARBA" id="ARBA00022771"/>
    </source>
</evidence>
<evidence type="ECO:0000313" key="25">
    <source>
        <dbReference type="Proteomes" id="UP000011518"/>
    </source>
</evidence>
<evidence type="ECO:0000256" key="1">
    <source>
        <dbReference type="ARBA" id="ARBA00000900"/>
    </source>
</evidence>
<evidence type="ECO:0000256" key="6">
    <source>
        <dbReference type="ARBA" id="ARBA00012483"/>
    </source>
</evidence>
<evidence type="ECO:0000313" key="24">
    <source>
        <dbReference type="EMBL" id="ELW66752.1"/>
    </source>
</evidence>
<evidence type="ECO:0000256" key="3">
    <source>
        <dbReference type="ARBA" id="ARBA00004439"/>
    </source>
</evidence>
<feature type="compositionally biased region" description="Acidic residues" evidence="20">
    <location>
        <begin position="1045"/>
        <end position="1056"/>
    </location>
</feature>
<dbReference type="PANTHER" id="PTHR46728">
    <property type="entry name" value="AN1-TYPE ZINC FINGER PROTEIN 4"/>
    <property type="match status" value="1"/>
</dbReference>
<dbReference type="AlphaFoldDB" id="L9L024"/>
<dbReference type="Proteomes" id="UP000011518">
    <property type="component" value="Unassembled WGS sequence"/>
</dbReference>
<dbReference type="FunFam" id="3.30.40.10:FF:000043">
    <property type="entry name" value="Putative e3 ubiquitin-protein ligase march8"/>
    <property type="match status" value="1"/>
</dbReference>
<keyword evidence="8 21" id="KW-0812">Transmembrane</keyword>
<feature type="transmembrane region" description="Helical" evidence="21">
    <location>
        <begin position="920"/>
        <end position="942"/>
    </location>
</feature>
<evidence type="ECO:0000256" key="4">
    <source>
        <dbReference type="ARBA" id="ARBA00004520"/>
    </source>
</evidence>
<dbReference type="SMART" id="SM00744">
    <property type="entry name" value="RINGv"/>
    <property type="match status" value="1"/>
</dbReference>
<evidence type="ECO:0000256" key="20">
    <source>
        <dbReference type="SAM" id="MobiDB-lite"/>
    </source>
</evidence>
<keyword evidence="13" id="KW-0862">Zinc</keyword>
<evidence type="ECO:0000259" key="23">
    <source>
        <dbReference type="PROSITE" id="PS51292"/>
    </source>
</evidence>
<evidence type="ECO:0000259" key="22">
    <source>
        <dbReference type="PROSITE" id="PS50089"/>
    </source>
</evidence>
<keyword evidence="17" id="KW-0458">Lysosome</keyword>
<feature type="region of interest" description="Disordered" evidence="20">
    <location>
        <begin position="1030"/>
        <end position="1056"/>
    </location>
</feature>
<dbReference type="GO" id="GO:0002376">
    <property type="term" value="P:immune system process"/>
    <property type="evidence" value="ECO:0007669"/>
    <property type="project" value="UniProtKB-KW"/>
</dbReference>
<dbReference type="GO" id="GO:0016567">
    <property type="term" value="P:protein ubiquitination"/>
    <property type="evidence" value="ECO:0007669"/>
    <property type="project" value="UniProtKB-ARBA"/>
</dbReference>
<dbReference type="EC" id="2.3.2.27" evidence="6"/>
<dbReference type="PANTHER" id="PTHR46728:SF1">
    <property type="entry name" value="AN1-TYPE ZINC FINGER PROTEIN 4"/>
    <property type="match status" value="1"/>
</dbReference>
<keyword evidence="9" id="KW-0479">Metal-binding</keyword>